<dbReference type="Gene3D" id="3.40.630.30">
    <property type="match status" value="1"/>
</dbReference>
<dbReference type="KEGG" id="hsn:DV733_06920"/>
<dbReference type="GO" id="GO:0016747">
    <property type="term" value="F:acyltransferase activity, transferring groups other than amino-acyl groups"/>
    <property type="evidence" value="ECO:0007669"/>
    <property type="project" value="InterPro"/>
</dbReference>
<dbReference type="InterPro" id="IPR016181">
    <property type="entry name" value="Acyl_CoA_acyltransferase"/>
</dbReference>
<dbReference type="AlphaFoldDB" id="A0A4D6HD52"/>
<evidence type="ECO:0000313" key="3">
    <source>
        <dbReference type="Proteomes" id="UP000296706"/>
    </source>
</evidence>
<dbReference type="EMBL" id="CP031310">
    <property type="protein sequence ID" value="QCC50992.1"/>
    <property type="molecule type" value="Genomic_DNA"/>
</dbReference>
<dbReference type="Pfam" id="PF13673">
    <property type="entry name" value="Acetyltransf_10"/>
    <property type="match status" value="1"/>
</dbReference>
<reference evidence="2 3" key="1">
    <citation type="journal article" date="2019" name="Nat. Commun.">
        <title>A new type of DNA phosphorothioation-based antiviral system in archaea.</title>
        <authorList>
            <person name="Xiong L."/>
            <person name="Liu S."/>
            <person name="Chen S."/>
            <person name="Xiao Y."/>
            <person name="Zhu B."/>
            <person name="Gao Y."/>
            <person name="Zhang Y."/>
            <person name="Chen B."/>
            <person name="Luo J."/>
            <person name="Deng Z."/>
            <person name="Chen X."/>
            <person name="Wang L."/>
            <person name="Chen S."/>
        </authorList>
    </citation>
    <scope>NUCLEOTIDE SEQUENCE [LARGE SCALE GENOMIC DNA]</scope>
    <source>
        <strain evidence="2 3">CBA1105</strain>
    </source>
</reference>
<sequence length="169" mass="18681">MPDVSVRTAKPGDAEAVLEVKRAAIEELAARAYTPVELEAWAPDDDAIEEYRSAMSADQFQILVAEDDDTIAGYGVLNAEQSRVEALFVRPFWARLGIATRLLRQLEMSAAFDGCETLSVVSSLNAVGFYEALGYDRVEQRSRTIDGVDIEFTLLEKDLSTRAWAAQTE</sequence>
<dbReference type="InterPro" id="IPR052564">
    <property type="entry name" value="N-acetyltrans/Recomb-assoc"/>
</dbReference>
<organism evidence="2 3">
    <name type="scientific">Halapricum salinum</name>
    <dbReference type="NCBI Taxonomy" id="1457250"/>
    <lineage>
        <taxon>Archaea</taxon>
        <taxon>Methanobacteriati</taxon>
        <taxon>Methanobacteriota</taxon>
        <taxon>Stenosarchaea group</taxon>
        <taxon>Halobacteria</taxon>
        <taxon>Halobacteriales</taxon>
        <taxon>Haloarculaceae</taxon>
        <taxon>Halapricum</taxon>
    </lineage>
</organism>
<feature type="domain" description="N-acetyltransferase" evidence="1">
    <location>
        <begin position="4"/>
        <end position="160"/>
    </location>
</feature>
<dbReference type="Proteomes" id="UP000296706">
    <property type="component" value="Chromosome"/>
</dbReference>
<dbReference type="PANTHER" id="PTHR43451">
    <property type="entry name" value="ACETYLTRANSFERASE (GNAT) FAMILY PROTEIN"/>
    <property type="match status" value="1"/>
</dbReference>
<keyword evidence="3" id="KW-1185">Reference proteome</keyword>
<evidence type="ECO:0000313" key="2">
    <source>
        <dbReference type="EMBL" id="QCC50992.1"/>
    </source>
</evidence>
<dbReference type="PROSITE" id="PS51186">
    <property type="entry name" value="GNAT"/>
    <property type="match status" value="1"/>
</dbReference>
<protein>
    <submittedName>
        <fullName evidence="2">GNAT family N-acetyltransferase</fullName>
    </submittedName>
</protein>
<keyword evidence="2" id="KW-0808">Transferase</keyword>
<dbReference type="SUPFAM" id="SSF55729">
    <property type="entry name" value="Acyl-CoA N-acyltransferases (Nat)"/>
    <property type="match status" value="1"/>
</dbReference>
<dbReference type="PANTHER" id="PTHR43451:SF1">
    <property type="entry name" value="ACETYLTRANSFERASE"/>
    <property type="match status" value="1"/>
</dbReference>
<gene>
    <name evidence="2" type="ORF">DV733_06920</name>
</gene>
<evidence type="ECO:0000259" key="1">
    <source>
        <dbReference type="PROSITE" id="PS51186"/>
    </source>
</evidence>
<accession>A0A4D6HD52</accession>
<proteinExistence type="predicted"/>
<name>A0A4D6HD52_9EURY</name>
<dbReference type="CDD" id="cd04301">
    <property type="entry name" value="NAT_SF"/>
    <property type="match status" value="1"/>
</dbReference>
<dbReference type="InterPro" id="IPR000182">
    <property type="entry name" value="GNAT_dom"/>
</dbReference>